<dbReference type="InterPro" id="IPR036388">
    <property type="entry name" value="WH-like_DNA-bd_sf"/>
</dbReference>
<dbReference type="InterPro" id="IPR005234">
    <property type="entry name" value="ScpB_csome_segregation"/>
</dbReference>
<evidence type="ECO:0000256" key="3">
    <source>
        <dbReference type="ARBA" id="ARBA00022829"/>
    </source>
</evidence>
<protein>
    <submittedName>
        <fullName evidence="6">SMC-Scp complex subunit ScpB</fullName>
    </submittedName>
</protein>
<dbReference type="SUPFAM" id="SSF46785">
    <property type="entry name" value="Winged helix' DNA-binding domain"/>
    <property type="match status" value="2"/>
</dbReference>
<dbReference type="EMBL" id="QKVK01000004">
    <property type="protein sequence ID" value="PZF77091.1"/>
    <property type="molecule type" value="Genomic_DNA"/>
</dbReference>
<evidence type="ECO:0000256" key="4">
    <source>
        <dbReference type="ARBA" id="ARBA00023306"/>
    </source>
</evidence>
<gene>
    <name evidence="6" type="primary">scpB</name>
    <name evidence="6" type="ORF">DK847_10590</name>
</gene>
<accession>A0A2W2ANX2</accession>
<keyword evidence="1" id="KW-0963">Cytoplasm</keyword>
<feature type="compositionally biased region" description="Low complexity" evidence="5">
    <location>
        <begin position="1"/>
        <end position="10"/>
    </location>
</feature>
<evidence type="ECO:0000313" key="6">
    <source>
        <dbReference type="EMBL" id="PZF77091.1"/>
    </source>
</evidence>
<dbReference type="NCBIfam" id="TIGR00281">
    <property type="entry name" value="SMC-Scp complex subunit ScpB"/>
    <property type="match status" value="1"/>
</dbReference>
<evidence type="ECO:0000256" key="5">
    <source>
        <dbReference type="SAM" id="MobiDB-lite"/>
    </source>
</evidence>
<feature type="region of interest" description="Disordered" evidence="5">
    <location>
        <begin position="1"/>
        <end position="35"/>
    </location>
</feature>
<reference evidence="7" key="1">
    <citation type="submission" date="2018-06" db="EMBL/GenBank/DDBJ databases">
        <title>Aestuariibacter litoralis strain KCTC 52945T.</title>
        <authorList>
            <person name="Li X."/>
            <person name="Salam N."/>
            <person name="Li J.-L."/>
            <person name="Chen Y.-M."/>
            <person name="Yang Z.-W."/>
            <person name="Zhang L.-Y."/>
            <person name="Han M.-X."/>
            <person name="Xiao M."/>
            <person name="Li W.-J."/>
        </authorList>
    </citation>
    <scope>NUCLEOTIDE SEQUENCE [LARGE SCALE GENOMIC DNA]</scope>
    <source>
        <strain evidence="7">KCTC 52945</strain>
    </source>
</reference>
<dbReference type="PANTHER" id="PTHR34298:SF2">
    <property type="entry name" value="SEGREGATION AND CONDENSATION PROTEIN B"/>
    <property type="match status" value="1"/>
</dbReference>
<evidence type="ECO:0000256" key="2">
    <source>
        <dbReference type="ARBA" id="ARBA00022618"/>
    </source>
</evidence>
<keyword evidence="2" id="KW-0132">Cell division</keyword>
<evidence type="ECO:0000256" key="1">
    <source>
        <dbReference type="ARBA" id="ARBA00022490"/>
    </source>
</evidence>
<comment type="caution">
    <text evidence="6">The sequence shown here is derived from an EMBL/GenBank/DDBJ whole genome shotgun (WGS) entry which is preliminary data.</text>
</comment>
<feature type="region of interest" description="Disordered" evidence="5">
    <location>
        <begin position="256"/>
        <end position="300"/>
    </location>
</feature>
<keyword evidence="4" id="KW-0131">Cell cycle</keyword>
<name>A0A2W2ANX2_9HYPH</name>
<keyword evidence="3" id="KW-0159">Chromosome partition</keyword>
<sequence>MQSQAAAIEAAVEDDEAIAHDEPVDASAAPDEPGEEEVVAIVTEEVTEIEVVIEDAVEEEPVGEAGDQPSATVMRHPRADRNQHLRIVEAILFATAEPVDVAHLKGYLPEGTDVAGLLADLQANYANRGVNLVEVAGKWLFRTSDDLSYLLRREKVEERKLSKAAMETLAIIAYHQPVTRAEIEDIRGVAISKGTLDQLLEIGWVRMRGRRKTPGRPVTYGTTDHFLSHFGLNEVSDLPGLQELKGAGLLDANLPPGFDIPMPRSSDDLLPDEEPLDGTETDQLPLEMHLPEVPEEPGTE</sequence>
<keyword evidence="7" id="KW-1185">Reference proteome</keyword>
<proteinExistence type="predicted"/>
<feature type="compositionally biased region" description="Acidic residues" evidence="5">
    <location>
        <begin position="269"/>
        <end position="280"/>
    </location>
</feature>
<dbReference type="Pfam" id="PF04079">
    <property type="entry name" value="SMC_ScpB"/>
    <property type="match status" value="1"/>
</dbReference>
<dbReference type="InterPro" id="IPR036390">
    <property type="entry name" value="WH_DNA-bd_sf"/>
</dbReference>
<dbReference type="Proteomes" id="UP000248795">
    <property type="component" value="Unassembled WGS sequence"/>
</dbReference>
<dbReference type="PANTHER" id="PTHR34298">
    <property type="entry name" value="SEGREGATION AND CONDENSATION PROTEIN B"/>
    <property type="match status" value="1"/>
</dbReference>
<dbReference type="Gene3D" id="1.10.10.10">
    <property type="entry name" value="Winged helix-like DNA-binding domain superfamily/Winged helix DNA-binding domain"/>
    <property type="match status" value="2"/>
</dbReference>
<dbReference type="AlphaFoldDB" id="A0A2W2ANX2"/>
<dbReference type="GO" id="GO:0051301">
    <property type="term" value="P:cell division"/>
    <property type="evidence" value="ECO:0007669"/>
    <property type="project" value="UniProtKB-KW"/>
</dbReference>
<evidence type="ECO:0000313" key="7">
    <source>
        <dbReference type="Proteomes" id="UP000248795"/>
    </source>
</evidence>
<organism evidence="6 7">
    <name type="scientific">Aestuariivirga litoralis</name>
    <dbReference type="NCBI Taxonomy" id="2650924"/>
    <lineage>
        <taxon>Bacteria</taxon>
        <taxon>Pseudomonadati</taxon>
        <taxon>Pseudomonadota</taxon>
        <taxon>Alphaproteobacteria</taxon>
        <taxon>Hyphomicrobiales</taxon>
        <taxon>Aestuariivirgaceae</taxon>
        <taxon>Aestuariivirga</taxon>
    </lineage>
</organism>
<dbReference type="GO" id="GO:0051304">
    <property type="term" value="P:chromosome separation"/>
    <property type="evidence" value="ECO:0007669"/>
    <property type="project" value="InterPro"/>
</dbReference>